<dbReference type="Pfam" id="PF13404">
    <property type="entry name" value="HTH_AsnC-type"/>
    <property type="match status" value="1"/>
</dbReference>
<comment type="caution">
    <text evidence="5">The sequence shown here is derived from an EMBL/GenBank/DDBJ whole genome shotgun (WGS) entry which is preliminary data.</text>
</comment>
<reference evidence="5" key="1">
    <citation type="journal article" date="2017" name="MBio">
        <title>Type VI secretion-mediated competition in the bee gut microbiome.</title>
        <authorList>
            <person name="Steele M.I."/>
            <person name="Kwong W.K."/>
            <person name="Powell J.E."/>
            <person name="Whiteley M."/>
            <person name="Moran N.A."/>
        </authorList>
    </citation>
    <scope>NUCLEOTIDE SEQUENCE [LARGE SCALE GENOMIC DNA]</scope>
    <source>
        <strain evidence="5">WkB273</strain>
    </source>
</reference>
<dbReference type="InterPro" id="IPR036388">
    <property type="entry name" value="WH-like_DNA-bd_sf"/>
</dbReference>
<dbReference type="InterPro" id="IPR019888">
    <property type="entry name" value="Tscrpt_reg_AsnC-like"/>
</dbReference>
<evidence type="ECO:0000256" key="3">
    <source>
        <dbReference type="ARBA" id="ARBA00023163"/>
    </source>
</evidence>
<dbReference type="AlphaFoldDB" id="A0A2N9X6Q6"/>
<keyword evidence="2" id="KW-0238">DNA-binding</keyword>
<dbReference type="GO" id="GO:0005829">
    <property type="term" value="C:cytosol"/>
    <property type="evidence" value="ECO:0007669"/>
    <property type="project" value="TreeGrafter"/>
</dbReference>
<dbReference type="GO" id="GO:0043565">
    <property type="term" value="F:sequence-specific DNA binding"/>
    <property type="evidence" value="ECO:0007669"/>
    <property type="project" value="InterPro"/>
</dbReference>
<keyword evidence="1" id="KW-0805">Transcription regulation</keyword>
<evidence type="ECO:0000313" key="5">
    <source>
        <dbReference type="EMBL" id="PIT38859.1"/>
    </source>
</evidence>
<dbReference type="RefSeq" id="WP_180295864.1">
    <property type="nucleotide sequence ID" value="NZ_CP159758.2"/>
</dbReference>
<evidence type="ECO:0000259" key="4">
    <source>
        <dbReference type="PROSITE" id="PS50956"/>
    </source>
</evidence>
<dbReference type="Gene3D" id="3.30.70.920">
    <property type="match status" value="1"/>
</dbReference>
<dbReference type="GO" id="GO:0043200">
    <property type="term" value="P:response to amino acid"/>
    <property type="evidence" value="ECO:0007669"/>
    <property type="project" value="TreeGrafter"/>
</dbReference>
<dbReference type="InterPro" id="IPR036390">
    <property type="entry name" value="WH_DNA-bd_sf"/>
</dbReference>
<dbReference type="SMART" id="SM00344">
    <property type="entry name" value="HTH_ASNC"/>
    <property type="match status" value="1"/>
</dbReference>
<evidence type="ECO:0000256" key="2">
    <source>
        <dbReference type="ARBA" id="ARBA00023125"/>
    </source>
</evidence>
<feature type="domain" description="HTH asnC-type" evidence="4">
    <location>
        <begin position="1"/>
        <end position="52"/>
    </location>
</feature>
<gene>
    <name evidence="5" type="ORF">BHC54_06835</name>
</gene>
<keyword evidence="6" id="KW-1185">Reference proteome</keyword>
<dbReference type="PROSITE" id="PS50956">
    <property type="entry name" value="HTH_ASNC_2"/>
    <property type="match status" value="1"/>
</dbReference>
<name>A0A2N9X6Q6_9NEIS</name>
<organism evidence="5 6">
    <name type="scientific">Snodgrassella alvi</name>
    <dbReference type="NCBI Taxonomy" id="1196083"/>
    <lineage>
        <taxon>Bacteria</taxon>
        <taxon>Pseudomonadati</taxon>
        <taxon>Pseudomonadota</taxon>
        <taxon>Betaproteobacteria</taxon>
        <taxon>Neisseriales</taxon>
        <taxon>Neisseriaceae</taxon>
        <taxon>Snodgrassella</taxon>
    </lineage>
</organism>
<evidence type="ECO:0000256" key="1">
    <source>
        <dbReference type="ARBA" id="ARBA00023015"/>
    </source>
</evidence>
<protein>
    <recommendedName>
        <fullName evidence="4">HTH asnC-type domain-containing protein</fullName>
    </recommendedName>
</protein>
<dbReference type="SUPFAM" id="SSF46785">
    <property type="entry name" value="Winged helix' DNA-binding domain"/>
    <property type="match status" value="1"/>
</dbReference>
<dbReference type="Gene3D" id="1.10.10.10">
    <property type="entry name" value="Winged helix-like DNA-binding domain superfamily/Winged helix DNA-binding domain"/>
    <property type="match status" value="1"/>
</dbReference>
<dbReference type="SUPFAM" id="SSF54909">
    <property type="entry name" value="Dimeric alpha+beta barrel"/>
    <property type="match status" value="1"/>
</dbReference>
<dbReference type="PRINTS" id="PR00033">
    <property type="entry name" value="HTHASNC"/>
</dbReference>
<dbReference type="InterPro" id="IPR000485">
    <property type="entry name" value="AsnC-type_HTH_dom"/>
</dbReference>
<dbReference type="PANTHER" id="PTHR30154:SF55">
    <property type="entry name" value="HTH-TYPE TRANSCRIPTIONAL REGULATOR LRPB"/>
    <property type="match status" value="1"/>
</dbReference>
<sequence>MDKKDRAIVDLLKINSRMSWKEVGEKVFLSGQAVGLRVQSLLDRGVIERFTVSEYYESEQFITIYMNGSRFEEFENMVSRFAAVEALHKITGDGCYFIHTRFAAAELEQFLQQVALYARYKVSHNLRRIK</sequence>
<dbReference type="Pfam" id="PF01037">
    <property type="entry name" value="AsnC_trans_reg"/>
    <property type="match status" value="1"/>
</dbReference>
<evidence type="ECO:0000313" key="6">
    <source>
        <dbReference type="Proteomes" id="UP000230202"/>
    </source>
</evidence>
<accession>A0A2N9X6Q6</accession>
<dbReference type="EMBL" id="MEIL01000029">
    <property type="protein sequence ID" value="PIT38859.1"/>
    <property type="molecule type" value="Genomic_DNA"/>
</dbReference>
<dbReference type="InterPro" id="IPR011008">
    <property type="entry name" value="Dimeric_a/b-barrel"/>
</dbReference>
<dbReference type="PANTHER" id="PTHR30154">
    <property type="entry name" value="LEUCINE-RESPONSIVE REGULATORY PROTEIN"/>
    <property type="match status" value="1"/>
</dbReference>
<dbReference type="Proteomes" id="UP000230202">
    <property type="component" value="Unassembled WGS sequence"/>
</dbReference>
<proteinExistence type="predicted"/>
<dbReference type="InterPro" id="IPR019887">
    <property type="entry name" value="Tscrpt_reg_AsnC/Lrp_C"/>
</dbReference>
<keyword evidence="3" id="KW-0804">Transcription</keyword>